<protein>
    <submittedName>
        <fullName evidence="1">Uncharacterized protein</fullName>
    </submittedName>
</protein>
<comment type="caution">
    <text evidence="1">The sequence shown here is derived from an EMBL/GenBank/DDBJ whole genome shotgun (WGS) entry which is preliminary data.</text>
</comment>
<dbReference type="AlphaFoldDB" id="A0AA39RS14"/>
<accession>A0AA39RS14</accession>
<sequence length="213" mass="23118">MEFHSNKILFYVTISRCVGRCSARGNCGDGDTFSPFSDSKDERGLQFQRVGNLTKDGSGGLQKEDGFDEPSHGSVVEANLSQLTGLKGLIENQELQMLEDPIGGVKVRLMGSLGTDHFEVSLSVEVLKSGDVGCVKSPITLGKGSGRNRSYTSERLPMRITSPKDLIKKAVDGKSPVRKDGNMVRGLTVVSSGILKKIRGRHCTFLTRSHNMT</sequence>
<keyword evidence="2" id="KW-1185">Reference proteome</keyword>
<proteinExistence type="predicted"/>
<gene>
    <name evidence="1" type="ORF">LWI29_015924</name>
</gene>
<reference evidence="1" key="1">
    <citation type="journal article" date="2022" name="Plant J.">
        <title>Strategies of tolerance reflected in two North American maple genomes.</title>
        <authorList>
            <person name="McEvoy S.L."/>
            <person name="Sezen U.U."/>
            <person name="Trouern-Trend A."/>
            <person name="McMahon S.M."/>
            <person name="Schaberg P.G."/>
            <person name="Yang J."/>
            <person name="Wegrzyn J.L."/>
            <person name="Swenson N.G."/>
        </authorList>
    </citation>
    <scope>NUCLEOTIDE SEQUENCE</scope>
    <source>
        <strain evidence="1">NS2018</strain>
    </source>
</reference>
<dbReference type="EMBL" id="JAUESC010000385">
    <property type="protein sequence ID" value="KAK0578766.1"/>
    <property type="molecule type" value="Genomic_DNA"/>
</dbReference>
<evidence type="ECO:0000313" key="2">
    <source>
        <dbReference type="Proteomes" id="UP001168877"/>
    </source>
</evidence>
<organism evidence="1 2">
    <name type="scientific">Acer saccharum</name>
    <name type="common">Sugar maple</name>
    <dbReference type="NCBI Taxonomy" id="4024"/>
    <lineage>
        <taxon>Eukaryota</taxon>
        <taxon>Viridiplantae</taxon>
        <taxon>Streptophyta</taxon>
        <taxon>Embryophyta</taxon>
        <taxon>Tracheophyta</taxon>
        <taxon>Spermatophyta</taxon>
        <taxon>Magnoliopsida</taxon>
        <taxon>eudicotyledons</taxon>
        <taxon>Gunneridae</taxon>
        <taxon>Pentapetalae</taxon>
        <taxon>rosids</taxon>
        <taxon>malvids</taxon>
        <taxon>Sapindales</taxon>
        <taxon>Sapindaceae</taxon>
        <taxon>Hippocastanoideae</taxon>
        <taxon>Acereae</taxon>
        <taxon>Acer</taxon>
    </lineage>
</organism>
<evidence type="ECO:0000313" key="1">
    <source>
        <dbReference type="EMBL" id="KAK0578766.1"/>
    </source>
</evidence>
<dbReference type="Proteomes" id="UP001168877">
    <property type="component" value="Unassembled WGS sequence"/>
</dbReference>
<name>A0AA39RS14_ACESA</name>
<reference evidence="1" key="2">
    <citation type="submission" date="2023-06" db="EMBL/GenBank/DDBJ databases">
        <authorList>
            <person name="Swenson N.G."/>
            <person name="Wegrzyn J.L."/>
            <person name="Mcevoy S.L."/>
        </authorList>
    </citation>
    <scope>NUCLEOTIDE SEQUENCE</scope>
    <source>
        <strain evidence="1">NS2018</strain>
        <tissue evidence="1">Leaf</tissue>
    </source>
</reference>